<evidence type="ECO:0000313" key="4">
    <source>
        <dbReference type="Proteomes" id="UP000700732"/>
    </source>
</evidence>
<comment type="caution">
    <text evidence="3">The sequence shown here is derived from an EMBL/GenBank/DDBJ whole genome shotgun (WGS) entry which is preliminary data.</text>
</comment>
<sequence length="181" mass="20175">MKTLLLTVSLLASLLAGCSPYRLVRNESDKAATWSAYRTFAFVDTNRIDPTPRDAYQVAVEQVKQAVAAELVKRGYQPTRDNPDLLVNLGAVVREKTQTRQTNITEAPLYIGQRRYSWRSQEIPVSTYNEGTVSLHIVDAQRTALLWDVAVSSVLNRRGVTPVQIGEAVAKVSDKFPGNRK</sequence>
<keyword evidence="4" id="KW-1185">Reference proteome</keyword>
<dbReference type="EMBL" id="VFIA01000005">
    <property type="protein sequence ID" value="MBC3790575.1"/>
    <property type="molecule type" value="Genomic_DNA"/>
</dbReference>
<dbReference type="InterPro" id="IPR025411">
    <property type="entry name" value="DUF4136"/>
</dbReference>
<dbReference type="Gene3D" id="3.30.160.670">
    <property type="match status" value="1"/>
</dbReference>
<feature type="signal peptide" evidence="1">
    <location>
        <begin position="1"/>
        <end position="18"/>
    </location>
</feature>
<accession>A0ABR6W222</accession>
<protein>
    <recommendedName>
        <fullName evidence="2">DUF4136 domain-containing protein</fullName>
    </recommendedName>
</protein>
<reference evidence="3 4" key="1">
    <citation type="submission" date="2019-06" db="EMBL/GenBank/DDBJ databases">
        <title>Spirosoma utsteinense sp. nov. isolated from Antarctic ice-free soils.</title>
        <authorList>
            <person name="Tahon G."/>
        </authorList>
    </citation>
    <scope>NUCLEOTIDE SEQUENCE [LARGE SCALE GENOMIC DNA]</scope>
    <source>
        <strain evidence="3 4">LMG 31447</strain>
    </source>
</reference>
<feature type="chain" id="PRO_5045046156" description="DUF4136 domain-containing protein" evidence="1">
    <location>
        <begin position="19"/>
        <end position="181"/>
    </location>
</feature>
<evidence type="ECO:0000259" key="2">
    <source>
        <dbReference type="Pfam" id="PF13590"/>
    </source>
</evidence>
<gene>
    <name evidence="3" type="ORF">FH603_1065</name>
</gene>
<dbReference type="Proteomes" id="UP000700732">
    <property type="component" value="Unassembled WGS sequence"/>
</dbReference>
<evidence type="ECO:0000313" key="3">
    <source>
        <dbReference type="EMBL" id="MBC3790575.1"/>
    </source>
</evidence>
<organism evidence="3 4">
    <name type="scientific">Spirosoma utsteinense</name>
    <dbReference type="NCBI Taxonomy" id="2585773"/>
    <lineage>
        <taxon>Bacteria</taxon>
        <taxon>Pseudomonadati</taxon>
        <taxon>Bacteroidota</taxon>
        <taxon>Cytophagia</taxon>
        <taxon>Cytophagales</taxon>
        <taxon>Cytophagaceae</taxon>
        <taxon>Spirosoma</taxon>
    </lineage>
</organism>
<dbReference type="RefSeq" id="WP_186736407.1">
    <property type="nucleotide sequence ID" value="NZ_VFIA01000005.1"/>
</dbReference>
<name>A0ABR6W222_9BACT</name>
<feature type="domain" description="DUF4136" evidence="2">
    <location>
        <begin position="25"/>
        <end position="178"/>
    </location>
</feature>
<evidence type="ECO:0000256" key="1">
    <source>
        <dbReference type="SAM" id="SignalP"/>
    </source>
</evidence>
<dbReference type="Pfam" id="PF13590">
    <property type="entry name" value="DUF4136"/>
    <property type="match status" value="1"/>
</dbReference>
<dbReference type="PROSITE" id="PS51257">
    <property type="entry name" value="PROKAR_LIPOPROTEIN"/>
    <property type="match status" value="1"/>
</dbReference>
<proteinExistence type="predicted"/>
<keyword evidence="1" id="KW-0732">Signal</keyword>